<dbReference type="InterPro" id="IPR047057">
    <property type="entry name" value="MerR_fam"/>
</dbReference>
<dbReference type="RefSeq" id="WP_408238170.1">
    <property type="nucleotide sequence ID" value="NZ_JAQQCF010000050.1"/>
</dbReference>
<protein>
    <submittedName>
        <fullName evidence="6">MerR family transcriptional regulator</fullName>
    </submittedName>
</protein>
<name>A0ABW9E6U6_9BURK</name>
<keyword evidence="4" id="KW-0804">Transcription</keyword>
<dbReference type="InterPro" id="IPR000551">
    <property type="entry name" value="MerR-type_HTH_dom"/>
</dbReference>
<evidence type="ECO:0000259" key="5">
    <source>
        <dbReference type="PROSITE" id="PS50937"/>
    </source>
</evidence>
<sequence>MLISDFARATGLSRETVRFYVRLGLLRPTTSGKGGRRPYQLFTDEDRQATEVIRVGQSLGLSLKEIAALDTERRENGIPPDRLTEILKGQLAGLEAKATELDTMIHLVRAKIDWLSAGGHGPHPNLGRVSMVPEPA</sequence>
<reference evidence="6 7" key="1">
    <citation type="journal article" date="2024" name="Chem. Sci.">
        <title>Discovery of megapolipeptins by genome mining of a Burkholderiales bacteria collection.</title>
        <authorList>
            <person name="Paulo B.S."/>
            <person name="Recchia M.J.J."/>
            <person name="Lee S."/>
            <person name="Fergusson C.H."/>
            <person name="Romanowski S.B."/>
            <person name="Hernandez A."/>
            <person name="Krull N."/>
            <person name="Liu D.Y."/>
            <person name="Cavanagh H."/>
            <person name="Bos A."/>
            <person name="Gray C.A."/>
            <person name="Murphy B.T."/>
            <person name="Linington R.G."/>
            <person name="Eustaquio A.S."/>
        </authorList>
    </citation>
    <scope>NUCLEOTIDE SEQUENCE [LARGE SCALE GENOMIC DNA]</scope>
    <source>
        <strain evidence="6 7">RL17-338-BIC-A</strain>
    </source>
</reference>
<evidence type="ECO:0000313" key="6">
    <source>
        <dbReference type="EMBL" id="MFM0641852.1"/>
    </source>
</evidence>
<dbReference type="PANTHER" id="PTHR30204">
    <property type="entry name" value="REDOX-CYCLING DRUG-SENSING TRANSCRIPTIONAL ACTIVATOR SOXR"/>
    <property type="match status" value="1"/>
</dbReference>
<dbReference type="EMBL" id="JAQQCF010000050">
    <property type="protein sequence ID" value="MFM0641852.1"/>
    <property type="molecule type" value="Genomic_DNA"/>
</dbReference>
<evidence type="ECO:0000256" key="1">
    <source>
        <dbReference type="ARBA" id="ARBA00022491"/>
    </source>
</evidence>
<evidence type="ECO:0000313" key="7">
    <source>
        <dbReference type="Proteomes" id="UP001629432"/>
    </source>
</evidence>
<feature type="domain" description="HTH merR-type" evidence="5">
    <location>
        <begin position="1"/>
        <end position="72"/>
    </location>
</feature>
<dbReference type="SUPFAM" id="SSF46955">
    <property type="entry name" value="Putative DNA-binding domain"/>
    <property type="match status" value="1"/>
</dbReference>
<dbReference type="Proteomes" id="UP001629432">
    <property type="component" value="Unassembled WGS sequence"/>
</dbReference>
<keyword evidence="7" id="KW-1185">Reference proteome</keyword>
<dbReference type="PROSITE" id="PS50937">
    <property type="entry name" value="HTH_MERR_2"/>
    <property type="match status" value="1"/>
</dbReference>
<evidence type="ECO:0000256" key="4">
    <source>
        <dbReference type="ARBA" id="ARBA00023163"/>
    </source>
</evidence>
<dbReference type="SMART" id="SM00422">
    <property type="entry name" value="HTH_MERR"/>
    <property type="match status" value="1"/>
</dbReference>
<proteinExistence type="predicted"/>
<keyword evidence="1" id="KW-0678">Repressor</keyword>
<organism evidence="6 7">
    <name type="scientific">Paraburkholderia metrosideri</name>
    <dbReference type="NCBI Taxonomy" id="580937"/>
    <lineage>
        <taxon>Bacteria</taxon>
        <taxon>Pseudomonadati</taxon>
        <taxon>Pseudomonadota</taxon>
        <taxon>Betaproteobacteria</taxon>
        <taxon>Burkholderiales</taxon>
        <taxon>Burkholderiaceae</taxon>
        <taxon>Paraburkholderia</taxon>
    </lineage>
</organism>
<dbReference type="Gene3D" id="1.10.1660.10">
    <property type="match status" value="1"/>
</dbReference>
<accession>A0ABW9E6U6</accession>
<dbReference type="InterPro" id="IPR009061">
    <property type="entry name" value="DNA-bd_dom_put_sf"/>
</dbReference>
<dbReference type="Pfam" id="PF13411">
    <property type="entry name" value="MerR_1"/>
    <property type="match status" value="1"/>
</dbReference>
<keyword evidence="3" id="KW-0238">DNA-binding</keyword>
<dbReference type="PANTHER" id="PTHR30204:SF69">
    <property type="entry name" value="MERR-FAMILY TRANSCRIPTIONAL REGULATOR"/>
    <property type="match status" value="1"/>
</dbReference>
<keyword evidence="2" id="KW-0805">Transcription regulation</keyword>
<comment type="caution">
    <text evidence="6">The sequence shown here is derived from an EMBL/GenBank/DDBJ whole genome shotgun (WGS) entry which is preliminary data.</text>
</comment>
<evidence type="ECO:0000256" key="3">
    <source>
        <dbReference type="ARBA" id="ARBA00023125"/>
    </source>
</evidence>
<evidence type="ECO:0000256" key="2">
    <source>
        <dbReference type="ARBA" id="ARBA00023015"/>
    </source>
</evidence>
<gene>
    <name evidence="6" type="ORF">PQQ63_34755</name>
</gene>